<sequence length="461" mass="50688">MVCRNGNASSQFSVSSIQQERELPQQQQQRQQQQQAALFGLEHLMTATYPPPSFEPSRTVLLRRKVDVINCITKRIRRISEGLTVGSFSFKNRRALAHTVVRSALQAAYHNCRRDIFVASSFDAAEGVPVYSDTIAGAFLCNTVNSADPVLYASVLSSFVAYGVDFAAPRHSAGEHAAASNQATPPLPLLDTALYCLHETAKTICARPAAPLEENITEHNENGDPAPKQDQGSFQNGFLTLVNSYTLCSLLRFFAEEEEEGGEVVVEAKWNEAKPSAGGRKRDAADSSLREAPLRYTTAVLYQLFSMKLGPRALEGALPSLSASSSVPMSSISSFFALLFKRVIDYCSFAGVRWNLYYEVGVEAAQKALAYAPPLLRETAALLVSYCRQFPPLYQSVLKQVGAEAHFILDQLVHSKLFHFPSSSHEEMEMERYVFYDKKSRTTTTNDDGGDGNAPRGGSQA</sequence>
<organism evidence="2 3">
    <name type="scientific">Trypanosoma rangeli</name>
    <dbReference type="NCBI Taxonomy" id="5698"/>
    <lineage>
        <taxon>Eukaryota</taxon>
        <taxon>Discoba</taxon>
        <taxon>Euglenozoa</taxon>
        <taxon>Kinetoplastea</taxon>
        <taxon>Metakinetoplastina</taxon>
        <taxon>Trypanosomatida</taxon>
        <taxon>Trypanosomatidae</taxon>
        <taxon>Trypanosoma</taxon>
        <taxon>Herpetosoma</taxon>
    </lineage>
</organism>
<dbReference type="Proteomes" id="UP000283634">
    <property type="component" value="Unassembled WGS sequence"/>
</dbReference>
<evidence type="ECO:0000256" key="1">
    <source>
        <dbReference type="SAM" id="MobiDB-lite"/>
    </source>
</evidence>
<evidence type="ECO:0000313" key="3">
    <source>
        <dbReference type="Proteomes" id="UP000283634"/>
    </source>
</evidence>
<comment type="caution">
    <text evidence="2">The sequence shown here is derived from an EMBL/GenBank/DDBJ whole genome shotgun (WGS) entry which is preliminary data.</text>
</comment>
<dbReference type="AlphaFoldDB" id="A0A422NUE4"/>
<dbReference type="RefSeq" id="XP_029240756.1">
    <property type="nucleotide sequence ID" value="XM_029379513.1"/>
</dbReference>
<dbReference type="VEuPathDB" id="TriTrypDB:TRSC58_05599"/>
<keyword evidence="3" id="KW-1185">Reference proteome</keyword>
<feature type="compositionally biased region" description="Polar residues" evidence="1">
    <location>
        <begin position="1"/>
        <end position="17"/>
    </location>
</feature>
<reference evidence="2 3" key="1">
    <citation type="journal article" date="2018" name="BMC Genomics">
        <title>Genomic comparison of Trypanosoma conorhini and Trypanosoma rangeli to Trypanosoma cruzi strains of high and low virulence.</title>
        <authorList>
            <person name="Bradwell K.R."/>
            <person name="Koparde V.N."/>
            <person name="Matveyev A.V."/>
            <person name="Serrano M.G."/>
            <person name="Alves J.M."/>
            <person name="Parikh H."/>
            <person name="Huang B."/>
            <person name="Lee V."/>
            <person name="Espinosa-Alvarez O."/>
            <person name="Ortiz P.A."/>
            <person name="Costa-Martins A.G."/>
            <person name="Teixeira M.M."/>
            <person name="Buck G.A."/>
        </authorList>
    </citation>
    <scope>NUCLEOTIDE SEQUENCE [LARGE SCALE GENOMIC DNA]</scope>
    <source>
        <strain evidence="2 3">AM80</strain>
    </source>
</reference>
<dbReference type="OrthoDB" id="2420415at2759"/>
<feature type="region of interest" description="Disordered" evidence="1">
    <location>
        <begin position="1"/>
        <end position="32"/>
    </location>
</feature>
<dbReference type="GeneID" id="40326446"/>
<proteinExistence type="predicted"/>
<gene>
    <name evidence="2" type="ORF">TraAM80_02513</name>
</gene>
<evidence type="ECO:0000313" key="2">
    <source>
        <dbReference type="EMBL" id="RNF09081.1"/>
    </source>
</evidence>
<name>A0A422NUE4_TRYRA</name>
<dbReference type="GO" id="GO:0016787">
    <property type="term" value="F:hydrolase activity"/>
    <property type="evidence" value="ECO:0007669"/>
    <property type="project" value="UniProtKB-KW"/>
</dbReference>
<dbReference type="EMBL" id="MKGL01000054">
    <property type="protein sequence ID" value="RNF09081.1"/>
    <property type="molecule type" value="Genomic_DNA"/>
</dbReference>
<protein>
    <submittedName>
        <fullName evidence="2">Ubiquitin hydrolase</fullName>
    </submittedName>
</protein>
<feature type="region of interest" description="Disordered" evidence="1">
    <location>
        <begin position="441"/>
        <end position="461"/>
    </location>
</feature>
<accession>A0A422NUE4</accession>
<keyword evidence="2" id="KW-0378">Hydrolase</keyword>